<keyword evidence="4" id="KW-1185">Reference proteome</keyword>
<evidence type="ECO:0000259" key="2">
    <source>
        <dbReference type="Pfam" id="PF01757"/>
    </source>
</evidence>
<dbReference type="PANTHER" id="PTHR23028">
    <property type="entry name" value="ACETYLTRANSFERASE"/>
    <property type="match status" value="1"/>
</dbReference>
<feature type="transmembrane region" description="Helical" evidence="1">
    <location>
        <begin position="288"/>
        <end position="308"/>
    </location>
</feature>
<feature type="transmembrane region" description="Helical" evidence="1">
    <location>
        <begin position="84"/>
        <end position="101"/>
    </location>
</feature>
<dbReference type="InterPro" id="IPR002656">
    <property type="entry name" value="Acyl_transf_3_dom"/>
</dbReference>
<sequence>MSPAASPLHFGLLDGLRGVAALAVVLFHFMELVETKPANNFIAHAYLAVDFFFCLSGFVIAYAYDARLAQLGVGRFLRRRLIRLHPLVVVGALLGLLTFWLDPFSHLVDQYATRLPLLLLSSCLLVPYPVVTERYANLFHLNPPTWSLFWEYIANVAYALVLVRLPARLLKILLVPAAIALCYEARRTGWLGGGWGREDAIAGFLRVTFSFLMGLLLYRANWLIRSRLGFGALALLLLGALLLPFIDRINWRVDSLVVLFYFPLLIALGAGGQLTPRYAKLCRFLGDISYPLYIVHYPFIWVFFSYLHKYQPPLSTLALVIPTAMLALVLLAYAVLKWIDIPVRSYLTRTFDQPTTLVSNRQAPAPVAPAAHP</sequence>
<feature type="transmembrane region" description="Helical" evidence="1">
    <location>
        <begin position="258"/>
        <end position="276"/>
    </location>
</feature>
<accession>A0A7Y0AI85</accession>
<keyword evidence="1" id="KW-0472">Membrane</keyword>
<keyword evidence="3" id="KW-0012">Acyltransferase</keyword>
<dbReference type="EMBL" id="JABBGH010000003">
    <property type="protein sequence ID" value="NML67792.1"/>
    <property type="molecule type" value="Genomic_DNA"/>
</dbReference>
<evidence type="ECO:0000313" key="4">
    <source>
        <dbReference type="Proteomes" id="UP000559626"/>
    </source>
</evidence>
<dbReference type="InterPro" id="IPR050879">
    <property type="entry name" value="Acyltransferase_3"/>
</dbReference>
<dbReference type="PANTHER" id="PTHR23028:SF134">
    <property type="entry name" value="PUTATIVE (AFU_ORTHOLOGUE AFUA_4G08520)-RELATED"/>
    <property type="match status" value="1"/>
</dbReference>
<dbReference type="GO" id="GO:0016747">
    <property type="term" value="F:acyltransferase activity, transferring groups other than amino-acyl groups"/>
    <property type="evidence" value="ECO:0007669"/>
    <property type="project" value="InterPro"/>
</dbReference>
<keyword evidence="1" id="KW-0812">Transmembrane</keyword>
<dbReference type="Pfam" id="PF01757">
    <property type="entry name" value="Acyl_transf_3"/>
    <property type="match status" value="1"/>
</dbReference>
<feature type="transmembrane region" description="Helical" evidence="1">
    <location>
        <begin position="42"/>
        <end position="64"/>
    </location>
</feature>
<keyword evidence="1" id="KW-1133">Transmembrane helix</keyword>
<organism evidence="3 4">
    <name type="scientific">Hymenobacter polaris</name>
    <dbReference type="NCBI Taxonomy" id="2682546"/>
    <lineage>
        <taxon>Bacteria</taxon>
        <taxon>Pseudomonadati</taxon>
        <taxon>Bacteroidota</taxon>
        <taxon>Cytophagia</taxon>
        <taxon>Cytophagales</taxon>
        <taxon>Hymenobacteraceae</taxon>
        <taxon>Hymenobacter</taxon>
    </lineage>
</organism>
<reference evidence="3 4" key="1">
    <citation type="submission" date="2020-04" db="EMBL/GenBank/DDBJ databases">
        <title>Hymenobacter polaris sp. nov., isolated from Arctic soil.</title>
        <authorList>
            <person name="Dahal R.H."/>
        </authorList>
    </citation>
    <scope>NUCLEOTIDE SEQUENCE [LARGE SCALE GENOMIC DNA]</scope>
    <source>
        <strain evidence="3 4">RP-2-7</strain>
    </source>
</reference>
<feature type="transmembrane region" description="Helical" evidence="1">
    <location>
        <begin position="230"/>
        <end position="246"/>
    </location>
</feature>
<protein>
    <submittedName>
        <fullName evidence="3">Acyltransferase</fullName>
    </submittedName>
</protein>
<feature type="transmembrane region" description="Helical" evidence="1">
    <location>
        <begin position="314"/>
        <end position="336"/>
    </location>
</feature>
<feature type="transmembrane region" description="Helical" evidence="1">
    <location>
        <begin position="113"/>
        <end position="131"/>
    </location>
</feature>
<dbReference type="Proteomes" id="UP000559626">
    <property type="component" value="Unassembled WGS sequence"/>
</dbReference>
<feature type="transmembrane region" description="Helical" evidence="1">
    <location>
        <begin position="200"/>
        <end position="218"/>
    </location>
</feature>
<gene>
    <name evidence="3" type="ORF">HHL22_21530</name>
</gene>
<comment type="caution">
    <text evidence="3">The sequence shown here is derived from an EMBL/GenBank/DDBJ whole genome shotgun (WGS) entry which is preliminary data.</text>
</comment>
<feature type="domain" description="Acyltransferase 3" evidence="2">
    <location>
        <begin position="13"/>
        <end position="330"/>
    </location>
</feature>
<keyword evidence="3" id="KW-0808">Transferase</keyword>
<feature type="transmembrane region" description="Helical" evidence="1">
    <location>
        <begin position="152"/>
        <end position="180"/>
    </location>
</feature>
<dbReference type="AlphaFoldDB" id="A0A7Y0AI85"/>
<evidence type="ECO:0000313" key="3">
    <source>
        <dbReference type="EMBL" id="NML67792.1"/>
    </source>
</evidence>
<feature type="transmembrane region" description="Helical" evidence="1">
    <location>
        <begin position="12"/>
        <end position="30"/>
    </location>
</feature>
<evidence type="ECO:0000256" key="1">
    <source>
        <dbReference type="SAM" id="Phobius"/>
    </source>
</evidence>
<proteinExistence type="predicted"/>
<name>A0A7Y0AI85_9BACT</name>